<name>A0A9P1H8R5_9PEZI</name>
<dbReference type="Proteomes" id="UP000838763">
    <property type="component" value="Unassembled WGS sequence"/>
</dbReference>
<protein>
    <submittedName>
        <fullName evidence="1">Uncharacterized protein</fullName>
    </submittedName>
</protein>
<evidence type="ECO:0000313" key="2">
    <source>
        <dbReference type="Proteomes" id="UP000838763"/>
    </source>
</evidence>
<accession>A0A9P1H8R5</accession>
<gene>
    <name evidence="1" type="ORF">PPNO1_LOCUS7183</name>
</gene>
<keyword evidence="2" id="KW-1185">Reference proteome</keyword>
<organism evidence="1 2">
    <name type="scientific">Parascedosporium putredinis</name>
    <dbReference type="NCBI Taxonomy" id="1442378"/>
    <lineage>
        <taxon>Eukaryota</taxon>
        <taxon>Fungi</taxon>
        <taxon>Dikarya</taxon>
        <taxon>Ascomycota</taxon>
        <taxon>Pezizomycotina</taxon>
        <taxon>Sordariomycetes</taxon>
        <taxon>Hypocreomycetidae</taxon>
        <taxon>Microascales</taxon>
        <taxon>Microascaceae</taxon>
        <taxon>Parascedosporium</taxon>
    </lineage>
</organism>
<reference evidence="1" key="1">
    <citation type="submission" date="2022-11" db="EMBL/GenBank/DDBJ databases">
        <authorList>
            <person name="Scott C."/>
            <person name="Bruce N."/>
        </authorList>
    </citation>
    <scope>NUCLEOTIDE SEQUENCE</scope>
</reference>
<dbReference type="OrthoDB" id="416217at2759"/>
<dbReference type="EMBL" id="CALLCH030000016">
    <property type="protein sequence ID" value="CAI4217576.1"/>
    <property type="molecule type" value="Genomic_DNA"/>
</dbReference>
<evidence type="ECO:0000313" key="1">
    <source>
        <dbReference type="EMBL" id="CAI4217576.1"/>
    </source>
</evidence>
<comment type="caution">
    <text evidence="1">The sequence shown here is derived from an EMBL/GenBank/DDBJ whole genome shotgun (WGS) entry which is preliminary data.</text>
</comment>
<sequence>MSSPSVTTGSSDSPDDQAVFAETFLLGGASDLPTLEALRSPGHDIRKKRAHRKSRCTAATEFGTGRGFDGEPLHMELFYHAFHTTIPGLTLYKEIWTDLMKLSFQTGCKSEYLVNAMLAMTAQHLSVSHPEIPRYQEAAMVLLAKCCAEFRHVLDLEMTEENRDQVLGTGILIHYLCWCDTSFLDGQQRNLDGTYRQLDLSQDRLFLLSEGVRHVRFLSWQLSNPEGSIFWKLVIEKKCAVLREVFMQCGLDYARLRPRVIALYDDPRFIGNGRDDSSATSDNAAPGTAKPAVPGSREGLPFWTVPCTHLFSDAHILSILALQVPPADNDKNPVEQKLYDRLSFEIVADRISLIIHLTLLREAEKAEGARSCWI</sequence>
<proteinExistence type="predicted"/>
<dbReference type="AlphaFoldDB" id="A0A9P1H8R5"/>